<accession>A0A1D2YUL4</accession>
<protein>
    <recommendedName>
        <fullName evidence="2">histidine kinase</fullName>
        <ecNumber evidence="2">2.7.13.3</ecNumber>
    </recommendedName>
</protein>
<dbReference type="Gene3D" id="3.30.565.10">
    <property type="entry name" value="Histidine kinase-like ATPase, C-terminal domain"/>
    <property type="match status" value="1"/>
</dbReference>
<evidence type="ECO:0000256" key="3">
    <source>
        <dbReference type="ARBA" id="ARBA00022553"/>
    </source>
</evidence>
<dbReference type="EC" id="2.7.13.3" evidence="2"/>
<dbReference type="SUPFAM" id="SSF55874">
    <property type="entry name" value="ATPase domain of HSP90 chaperone/DNA topoisomerase II/histidine kinase"/>
    <property type="match status" value="1"/>
</dbReference>
<sequence length="286" mass="32798">MKLNFKLIKLIATIFPITIIIGLEYIRHGYLQKIWPQKVVTTTAVVILILGVLIFANAVFALIDRLLLEIEKRKQAEFRALATLEERERIAREMHDGICQVLSVLNLKTQASQHYLENENLQKTRQEIQEVSNIIKKLYDDVRQGIFDLKLDLAEHKNFKEVLEHYLQEFAETNGIEVNSTIPSNLPIDEFFEIKVQLIRIVQEALSNVRKHANASKVEVKIQQLNNGSIQLLIKDNGQGFFKNQININKKFGLKIMKERAESIGGKFKIVSKIGEGTSIVINLKI</sequence>
<dbReference type="Pfam" id="PF07730">
    <property type="entry name" value="HisKA_3"/>
    <property type="match status" value="1"/>
</dbReference>
<name>A0A1D2YUL4_9BACI</name>
<keyword evidence="3" id="KW-0597">Phosphoprotein</keyword>
<keyword evidence="9" id="KW-1133">Transmembrane helix</keyword>
<evidence type="ECO:0000256" key="8">
    <source>
        <dbReference type="ARBA" id="ARBA00023012"/>
    </source>
</evidence>
<dbReference type="InterPro" id="IPR005467">
    <property type="entry name" value="His_kinase_dom"/>
</dbReference>
<dbReference type="GO" id="GO:0046983">
    <property type="term" value="F:protein dimerization activity"/>
    <property type="evidence" value="ECO:0007669"/>
    <property type="project" value="InterPro"/>
</dbReference>
<keyword evidence="4" id="KW-0808">Transferase</keyword>
<comment type="catalytic activity">
    <reaction evidence="1">
        <text>ATP + protein L-histidine = ADP + protein N-phospho-L-histidine.</text>
        <dbReference type="EC" id="2.7.13.3"/>
    </reaction>
</comment>
<dbReference type="Proteomes" id="UP000243739">
    <property type="component" value="Unassembled WGS sequence"/>
</dbReference>
<keyword evidence="9" id="KW-0812">Transmembrane</keyword>
<proteinExistence type="predicted"/>
<dbReference type="GO" id="GO:0005524">
    <property type="term" value="F:ATP binding"/>
    <property type="evidence" value="ECO:0007669"/>
    <property type="project" value="UniProtKB-KW"/>
</dbReference>
<reference evidence="11 12" key="1">
    <citation type="submission" date="2016-09" db="EMBL/GenBank/DDBJ databases">
        <title>Draft genome sequence for the type strain of Vulcanibacillus modesticaldus BR, a strictly anaerobic, moderately thermophilic, and nitrate-reducing bacterium from deep sea-hydrothermal vents of the Mid-Atlantic Ridge.</title>
        <authorList>
            <person name="Abin C.A."/>
            <person name="Hollibaugh J.T."/>
        </authorList>
    </citation>
    <scope>NUCLEOTIDE SEQUENCE [LARGE SCALE GENOMIC DNA]</scope>
    <source>
        <strain evidence="11 12">BR</strain>
    </source>
</reference>
<feature type="transmembrane region" description="Helical" evidence="9">
    <location>
        <begin position="7"/>
        <end position="27"/>
    </location>
</feature>
<keyword evidence="7" id="KW-0067">ATP-binding</keyword>
<evidence type="ECO:0000256" key="4">
    <source>
        <dbReference type="ARBA" id="ARBA00022679"/>
    </source>
</evidence>
<evidence type="ECO:0000256" key="6">
    <source>
        <dbReference type="ARBA" id="ARBA00022777"/>
    </source>
</evidence>
<feature type="domain" description="Histidine kinase" evidence="10">
    <location>
        <begin position="89"/>
        <end position="286"/>
    </location>
</feature>
<dbReference type="AlphaFoldDB" id="A0A1D2YUL4"/>
<evidence type="ECO:0000259" key="10">
    <source>
        <dbReference type="PROSITE" id="PS50109"/>
    </source>
</evidence>
<dbReference type="InterPro" id="IPR011712">
    <property type="entry name" value="Sig_transdc_His_kin_sub3_dim/P"/>
</dbReference>
<dbReference type="CDD" id="cd16917">
    <property type="entry name" value="HATPase_UhpB-NarQ-NarX-like"/>
    <property type="match status" value="1"/>
</dbReference>
<feature type="transmembrane region" description="Helical" evidence="9">
    <location>
        <begin position="39"/>
        <end position="63"/>
    </location>
</feature>
<dbReference type="PROSITE" id="PS50109">
    <property type="entry name" value="HIS_KIN"/>
    <property type="match status" value="1"/>
</dbReference>
<dbReference type="STRING" id="337097.BHF71_01885"/>
<dbReference type="EMBL" id="MIJF01000024">
    <property type="protein sequence ID" value="OEF99363.1"/>
    <property type="molecule type" value="Genomic_DNA"/>
</dbReference>
<dbReference type="OrthoDB" id="773385at2"/>
<evidence type="ECO:0000313" key="11">
    <source>
        <dbReference type="EMBL" id="OEF99363.1"/>
    </source>
</evidence>
<evidence type="ECO:0000313" key="12">
    <source>
        <dbReference type="Proteomes" id="UP000243739"/>
    </source>
</evidence>
<keyword evidence="12" id="KW-1185">Reference proteome</keyword>
<dbReference type="GO" id="GO:0000155">
    <property type="term" value="F:phosphorelay sensor kinase activity"/>
    <property type="evidence" value="ECO:0007669"/>
    <property type="project" value="InterPro"/>
</dbReference>
<dbReference type="GO" id="GO:0016020">
    <property type="term" value="C:membrane"/>
    <property type="evidence" value="ECO:0007669"/>
    <property type="project" value="InterPro"/>
</dbReference>
<keyword evidence="6" id="KW-0418">Kinase</keyword>
<dbReference type="InterPro" id="IPR050482">
    <property type="entry name" value="Sensor_HK_TwoCompSys"/>
</dbReference>
<evidence type="ECO:0000256" key="5">
    <source>
        <dbReference type="ARBA" id="ARBA00022741"/>
    </source>
</evidence>
<dbReference type="PANTHER" id="PTHR24421:SF10">
    <property type="entry name" value="NITRATE_NITRITE SENSOR PROTEIN NARQ"/>
    <property type="match status" value="1"/>
</dbReference>
<evidence type="ECO:0000256" key="7">
    <source>
        <dbReference type="ARBA" id="ARBA00022840"/>
    </source>
</evidence>
<comment type="caution">
    <text evidence="11">The sequence shown here is derived from an EMBL/GenBank/DDBJ whole genome shotgun (WGS) entry which is preliminary data.</text>
</comment>
<evidence type="ECO:0000256" key="2">
    <source>
        <dbReference type="ARBA" id="ARBA00012438"/>
    </source>
</evidence>
<keyword evidence="8" id="KW-0902">Two-component regulatory system</keyword>
<keyword evidence="5" id="KW-0547">Nucleotide-binding</keyword>
<keyword evidence="9" id="KW-0472">Membrane</keyword>
<dbReference type="Pfam" id="PF02518">
    <property type="entry name" value="HATPase_c"/>
    <property type="match status" value="1"/>
</dbReference>
<dbReference type="Gene3D" id="1.20.5.1930">
    <property type="match status" value="1"/>
</dbReference>
<dbReference type="InterPro" id="IPR003594">
    <property type="entry name" value="HATPase_dom"/>
</dbReference>
<evidence type="ECO:0000256" key="1">
    <source>
        <dbReference type="ARBA" id="ARBA00000085"/>
    </source>
</evidence>
<dbReference type="InterPro" id="IPR036890">
    <property type="entry name" value="HATPase_C_sf"/>
</dbReference>
<evidence type="ECO:0000256" key="9">
    <source>
        <dbReference type="SAM" id="Phobius"/>
    </source>
</evidence>
<organism evidence="11 12">
    <name type="scientific">Vulcanibacillus modesticaldus</name>
    <dbReference type="NCBI Taxonomy" id="337097"/>
    <lineage>
        <taxon>Bacteria</taxon>
        <taxon>Bacillati</taxon>
        <taxon>Bacillota</taxon>
        <taxon>Bacilli</taxon>
        <taxon>Bacillales</taxon>
        <taxon>Bacillaceae</taxon>
        <taxon>Vulcanibacillus</taxon>
    </lineage>
</organism>
<dbReference type="PANTHER" id="PTHR24421">
    <property type="entry name" value="NITRATE/NITRITE SENSOR PROTEIN NARX-RELATED"/>
    <property type="match status" value="1"/>
</dbReference>
<dbReference type="RefSeq" id="WP_069656757.1">
    <property type="nucleotide sequence ID" value="NZ_MIJF01000024.1"/>
</dbReference>
<gene>
    <name evidence="11" type="ORF">BHF71_01885</name>
</gene>